<protein>
    <submittedName>
        <fullName evidence="1">Cyclin-B2-4</fullName>
    </submittedName>
</protein>
<dbReference type="Proteomes" id="UP001060215">
    <property type="component" value="Chromosome 8"/>
</dbReference>
<accession>A0ACC0GF91</accession>
<proteinExistence type="predicted"/>
<gene>
    <name evidence="1" type="ORF">LOK49_LG09G01195</name>
</gene>
<dbReference type="EMBL" id="CM045765">
    <property type="protein sequence ID" value="KAI7999720.1"/>
    <property type="molecule type" value="Genomic_DNA"/>
</dbReference>
<keyword evidence="2" id="KW-1185">Reference proteome</keyword>
<name>A0ACC0GF91_9ERIC</name>
<reference evidence="1 2" key="1">
    <citation type="journal article" date="2022" name="Plant J.">
        <title>Chromosome-level genome of Camellia lanceoleosa provides a valuable resource for understanding genome evolution and self-incompatibility.</title>
        <authorList>
            <person name="Gong W."/>
            <person name="Xiao S."/>
            <person name="Wang L."/>
            <person name="Liao Z."/>
            <person name="Chang Y."/>
            <person name="Mo W."/>
            <person name="Hu G."/>
            <person name="Li W."/>
            <person name="Zhao G."/>
            <person name="Zhu H."/>
            <person name="Hu X."/>
            <person name="Ji K."/>
            <person name="Xiang X."/>
            <person name="Song Q."/>
            <person name="Yuan D."/>
            <person name="Jin S."/>
            <person name="Zhang L."/>
        </authorList>
    </citation>
    <scope>NUCLEOTIDE SEQUENCE [LARGE SCALE GENOMIC DNA]</scope>
    <source>
        <strain evidence="1">SQ_2022a</strain>
    </source>
</reference>
<evidence type="ECO:0000313" key="2">
    <source>
        <dbReference type="Proteomes" id="UP001060215"/>
    </source>
</evidence>
<sequence>MVGLNENHPGVIRPANIQGGLHPRAGKLAVGIGHNQRVLSTINRNIVGAYPYSYAVNKRPALFENNGLSNKNHLPILPIPAHRPITRKFATQMAAHIHIGFVLIMILIHRKQKKVVQSLPVPIESGDCSITDVDDYNAAGDSLVPMFVQHTEAMLEEIDRMEVEMEYTTDEPVDDIDNSDKRNPLVVSSSCVLPNYMGHQFDINERTRGILIDWLIEVHYKFKLMDETLYLTVNIIDIFLAVQPVGGPSIMYNGVCWLSRNLVTQGLGLWIAFSFVS</sequence>
<comment type="caution">
    <text evidence="1">The sequence shown here is derived from an EMBL/GenBank/DDBJ whole genome shotgun (WGS) entry which is preliminary data.</text>
</comment>
<evidence type="ECO:0000313" key="1">
    <source>
        <dbReference type="EMBL" id="KAI7999720.1"/>
    </source>
</evidence>
<organism evidence="1 2">
    <name type="scientific">Camellia lanceoleosa</name>
    <dbReference type="NCBI Taxonomy" id="1840588"/>
    <lineage>
        <taxon>Eukaryota</taxon>
        <taxon>Viridiplantae</taxon>
        <taxon>Streptophyta</taxon>
        <taxon>Embryophyta</taxon>
        <taxon>Tracheophyta</taxon>
        <taxon>Spermatophyta</taxon>
        <taxon>Magnoliopsida</taxon>
        <taxon>eudicotyledons</taxon>
        <taxon>Gunneridae</taxon>
        <taxon>Pentapetalae</taxon>
        <taxon>asterids</taxon>
        <taxon>Ericales</taxon>
        <taxon>Theaceae</taxon>
        <taxon>Camellia</taxon>
    </lineage>
</organism>